<evidence type="ECO:0000313" key="1">
    <source>
        <dbReference type="EMBL" id="BCN29440.1"/>
    </source>
</evidence>
<dbReference type="EMBL" id="AP024169">
    <property type="protein sequence ID" value="BCN29440.1"/>
    <property type="molecule type" value="Genomic_DNA"/>
</dbReference>
<keyword evidence="2" id="KW-1185">Reference proteome</keyword>
<reference evidence="1 2" key="1">
    <citation type="submission" date="2020-11" db="EMBL/GenBank/DDBJ databases">
        <title>Draft genome sequencing of a Lachnospiraceae strain isolated from anoxic soil subjected to BSD treatment.</title>
        <authorList>
            <person name="Uek A."/>
            <person name="Tonouchi A."/>
        </authorList>
    </citation>
    <scope>NUCLEOTIDE SEQUENCE [LARGE SCALE GENOMIC DNA]</scope>
    <source>
        <strain evidence="1 2">TB5</strain>
    </source>
</reference>
<accession>A0A7R7EHQ4</accession>
<protein>
    <submittedName>
        <fullName evidence="1">Uncharacterized protein</fullName>
    </submittedName>
</protein>
<evidence type="ECO:0000313" key="2">
    <source>
        <dbReference type="Proteomes" id="UP000595897"/>
    </source>
</evidence>
<proteinExistence type="predicted"/>
<gene>
    <name evidence="1" type="ORF">bsdtb5_07350</name>
</gene>
<name>A0A7R7EHQ4_9FIRM</name>
<dbReference type="Pfam" id="PF15600">
    <property type="entry name" value="Imm64"/>
    <property type="match status" value="1"/>
</dbReference>
<dbReference type="AlphaFoldDB" id="A0A7R7EHQ4"/>
<dbReference type="KEGG" id="ahb:bsdtb5_07350"/>
<dbReference type="Proteomes" id="UP000595897">
    <property type="component" value="Chromosome"/>
</dbReference>
<dbReference type="InterPro" id="IPR028951">
    <property type="entry name" value="Imm64"/>
</dbReference>
<organism evidence="1 2">
    <name type="scientific">Anaeromicropila herbilytica</name>
    <dbReference type="NCBI Taxonomy" id="2785025"/>
    <lineage>
        <taxon>Bacteria</taxon>
        <taxon>Bacillati</taxon>
        <taxon>Bacillota</taxon>
        <taxon>Clostridia</taxon>
        <taxon>Lachnospirales</taxon>
        <taxon>Lachnospiraceae</taxon>
        <taxon>Anaeromicropila</taxon>
    </lineage>
</organism>
<dbReference type="RefSeq" id="WP_271714716.1">
    <property type="nucleotide sequence ID" value="NZ_AP024169.1"/>
</dbReference>
<sequence length="195" mass="22847">MGSYISVGFIYDKISIDNIKNKMKSLIDFIVSKKGEIKRAKICKDIYGDEWIEYELNDNTQIDNMLVLLAEHYFGQIEIETNLFDLMNLDITVHVEKEEGYFGFILDISESAFYKDSLNMVNSYTDKFIDLMKKFYKCSAYNYAFCDNEAEIKYSPLAFRNLNKRVYSLAILPVHNNNLRVIKSEWNIDGITNRN</sequence>